<accession>A0A1Y6M499</accession>
<sequence length="102" mass="11968">MWEGRKNRRMTTLYYNTNTNTTLSRNTTLHPYPITPFHRYYNTTLYRAHTTTLRNTNTALRNTNTALRNTNTALRNTNTTLRSTNTLKRICPRPTARFVLGT</sequence>
<proteinExistence type="predicted"/>
<evidence type="ECO:0000313" key="1">
    <source>
        <dbReference type="EMBL" id="SMY30598.1"/>
    </source>
</evidence>
<protein>
    <submittedName>
        <fullName evidence="1">Uncharacterized protein</fullName>
    </submittedName>
</protein>
<gene>
    <name evidence="1" type="ORF">ZT1A5_G12053</name>
</gene>
<reference evidence="1 2" key="1">
    <citation type="submission" date="2016-10" db="EMBL/GenBank/DDBJ databases">
        <authorList>
            <person name="Varghese N."/>
        </authorList>
    </citation>
    <scope>NUCLEOTIDE SEQUENCE [LARGE SCALE GENOMIC DNA]</scope>
</reference>
<name>A0A1Y6M499_ZYMTR</name>
<organism evidence="1 2">
    <name type="scientific">Zymoseptoria tritici ST99CH_1A5</name>
    <dbReference type="NCBI Taxonomy" id="1276529"/>
    <lineage>
        <taxon>Eukaryota</taxon>
        <taxon>Fungi</taxon>
        <taxon>Dikarya</taxon>
        <taxon>Ascomycota</taxon>
        <taxon>Pezizomycotina</taxon>
        <taxon>Dothideomycetes</taxon>
        <taxon>Dothideomycetidae</taxon>
        <taxon>Mycosphaerellales</taxon>
        <taxon>Mycosphaerellaceae</taxon>
        <taxon>Zymoseptoria</taxon>
    </lineage>
</organism>
<dbReference type="EMBL" id="LT882696">
    <property type="protein sequence ID" value="SMY30598.1"/>
    <property type="molecule type" value="Genomic_DNA"/>
</dbReference>
<dbReference type="AlphaFoldDB" id="A0A1Y6M499"/>
<evidence type="ECO:0000313" key="2">
    <source>
        <dbReference type="Proteomes" id="UP000215453"/>
    </source>
</evidence>
<dbReference type="Proteomes" id="UP000215453">
    <property type="component" value="Chromosome 21"/>
</dbReference>